<reference evidence="2" key="1">
    <citation type="journal article" date="2023" name="Plant J.">
        <title>Genome sequences and population genomics provide insights into the demographic history, inbreeding, and mutation load of two 'living fossil' tree species of Dipteronia.</title>
        <authorList>
            <person name="Feng Y."/>
            <person name="Comes H.P."/>
            <person name="Chen J."/>
            <person name="Zhu S."/>
            <person name="Lu R."/>
            <person name="Zhang X."/>
            <person name="Li P."/>
            <person name="Qiu J."/>
            <person name="Olsen K.M."/>
            <person name="Qiu Y."/>
        </authorList>
    </citation>
    <scope>NUCLEOTIDE SEQUENCE</scope>
    <source>
        <strain evidence="2">KIB01</strain>
    </source>
</reference>
<keyword evidence="1" id="KW-1133">Transmembrane helix</keyword>
<dbReference type="AlphaFoldDB" id="A0AAD9UAN1"/>
<evidence type="ECO:0000256" key="1">
    <source>
        <dbReference type="SAM" id="Phobius"/>
    </source>
</evidence>
<keyword evidence="1" id="KW-0472">Membrane</keyword>
<feature type="transmembrane region" description="Helical" evidence="1">
    <location>
        <begin position="125"/>
        <end position="145"/>
    </location>
</feature>
<evidence type="ECO:0000313" key="2">
    <source>
        <dbReference type="EMBL" id="KAK2650622.1"/>
    </source>
</evidence>
<proteinExistence type="predicted"/>
<keyword evidence="3" id="KW-1185">Reference proteome</keyword>
<dbReference type="EMBL" id="JANJYI010000005">
    <property type="protein sequence ID" value="KAK2650622.1"/>
    <property type="molecule type" value="Genomic_DNA"/>
</dbReference>
<keyword evidence="1" id="KW-0812">Transmembrane</keyword>
<dbReference type="Proteomes" id="UP001280121">
    <property type="component" value="Unassembled WGS sequence"/>
</dbReference>
<gene>
    <name evidence="2" type="ORF">Ddye_018111</name>
</gene>
<organism evidence="2 3">
    <name type="scientific">Dipteronia dyeriana</name>
    <dbReference type="NCBI Taxonomy" id="168575"/>
    <lineage>
        <taxon>Eukaryota</taxon>
        <taxon>Viridiplantae</taxon>
        <taxon>Streptophyta</taxon>
        <taxon>Embryophyta</taxon>
        <taxon>Tracheophyta</taxon>
        <taxon>Spermatophyta</taxon>
        <taxon>Magnoliopsida</taxon>
        <taxon>eudicotyledons</taxon>
        <taxon>Gunneridae</taxon>
        <taxon>Pentapetalae</taxon>
        <taxon>rosids</taxon>
        <taxon>malvids</taxon>
        <taxon>Sapindales</taxon>
        <taxon>Sapindaceae</taxon>
        <taxon>Hippocastanoideae</taxon>
        <taxon>Acereae</taxon>
        <taxon>Dipteronia</taxon>
    </lineage>
</organism>
<protein>
    <submittedName>
        <fullName evidence="2">Uncharacterized protein</fullName>
    </submittedName>
</protein>
<accession>A0AAD9UAN1</accession>
<sequence length="191" mass="21995">MATPTQFKCCISRDGGSKEAKLPLPSTLKPSKMRNRLNDLLKTLERDWYEGKLTQHDHFGAIVFIGDALNQVPEDFTIADRRQFMASCFGHFMLMHRRMKFSDAVIHRLLLRELYHNGPTDEMRFLLGNHLVMLSMVGFCLITGLRFRVISDTSLYAAVENGIHHHYFPRADKVLFEELRVALTLGELQEA</sequence>
<dbReference type="PANTHER" id="PTHR48449">
    <property type="entry name" value="DUF1985 DOMAIN-CONTAINING PROTEIN"/>
    <property type="match status" value="1"/>
</dbReference>
<evidence type="ECO:0000313" key="3">
    <source>
        <dbReference type="Proteomes" id="UP001280121"/>
    </source>
</evidence>
<name>A0AAD9UAN1_9ROSI</name>
<comment type="caution">
    <text evidence="2">The sequence shown here is derived from an EMBL/GenBank/DDBJ whole genome shotgun (WGS) entry which is preliminary data.</text>
</comment>
<dbReference type="PANTHER" id="PTHR48449:SF1">
    <property type="entry name" value="DUF1985 DOMAIN-CONTAINING PROTEIN"/>
    <property type="match status" value="1"/>
</dbReference>